<protein>
    <submittedName>
        <fullName evidence="2">Signal transduction histidine kinase, putative</fullName>
    </submittedName>
</protein>
<name>A0A9W5WUY1_BABOV</name>
<keyword evidence="2" id="KW-0418">Kinase</keyword>
<feature type="compositionally biased region" description="Polar residues" evidence="1">
    <location>
        <begin position="28"/>
        <end position="63"/>
    </location>
</feature>
<keyword evidence="2" id="KW-0808">Transferase</keyword>
<accession>A0A9W5WUY1</accession>
<sequence>MSANISYTDDHTHTCFESDAYFDPVGNGSDTRSSTIQSSLTPVHTQSISQEADTVTQSSSISSGERCGEGLSIGFDENMIKRKSMLLNVIGRFKAKYPEAMTLPEYMMHAYVILHTKNEKTILTYEIITSHTKTDPSLLSNILRSQTLSRLEQEEFDIDAAGIFNADFENDKELASMDKQFTWLCGCCCQVIDETEEKVMDQHVEKRKRDVMEDNEDEVQMDTNEQLKQYDEEKKTNSFSFSKLVPVEDLPNDVMYEALRQHGNRLIQRSLFAAPRRLYGSPGWSCNQEVAARLNSSAAELKEFADDIQRYSVDNTPNEEYYGEERRLSVRQSALLRKRYL</sequence>
<evidence type="ECO:0000313" key="3">
    <source>
        <dbReference type="Proteomes" id="UP001057455"/>
    </source>
</evidence>
<evidence type="ECO:0000313" key="2">
    <source>
        <dbReference type="EMBL" id="GFE54386.1"/>
    </source>
</evidence>
<dbReference type="AlphaFoldDB" id="A0A9W5WUY1"/>
<dbReference type="EMBL" id="BLIY01000016">
    <property type="protein sequence ID" value="GFE54386.1"/>
    <property type="molecule type" value="Genomic_DNA"/>
</dbReference>
<dbReference type="Proteomes" id="UP001057455">
    <property type="component" value="Unassembled WGS sequence"/>
</dbReference>
<feature type="region of interest" description="Disordered" evidence="1">
    <location>
        <begin position="27"/>
        <end position="65"/>
    </location>
</feature>
<comment type="caution">
    <text evidence="2">The sequence shown here is derived from an EMBL/GenBank/DDBJ whole genome shotgun (WGS) entry which is preliminary data.</text>
</comment>
<organism evidence="2 3">
    <name type="scientific">Babesia ovis</name>
    <dbReference type="NCBI Taxonomy" id="5869"/>
    <lineage>
        <taxon>Eukaryota</taxon>
        <taxon>Sar</taxon>
        <taxon>Alveolata</taxon>
        <taxon>Apicomplexa</taxon>
        <taxon>Aconoidasida</taxon>
        <taxon>Piroplasmida</taxon>
        <taxon>Babesiidae</taxon>
        <taxon>Babesia</taxon>
    </lineage>
</organism>
<dbReference type="GO" id="GO:0016301">
    <property type="term" value="F:kinase activity"/>
    <property type="evidence" value="ECO:0007669"/>
    <property type="project" value="UniProtKB-KW"/>
</dbReference>
<proteinExistence type="predicted"/>
<keyword evidence="3" id="KW-1185">Reference proteome</keyword>
<gene>
    <name evidence="2" type="ORF">BaOVIS_017900</name>
</gene>
<evidence type="ECO:0000256" key="1">
    <source>
        <dbReference type="SAM" id="MobiDB-lite"/>
    </source>
</evidence>
<dbReference type="OrthoDB" id="360354at2759"/>
<reference evidence="2" key="1">
    <citation type="submission" date="2019-12" db="EMBL/GenBank/DDBJ databases">
        <title>Genome sequence of Babesia ovis.</title>
        <authorList>
            <person name="Yamagishi J."/>
            <person name="Sevinc F."/>
            <person name="Xuan X."/>
        </authorList>
    </citation>
    <scope>NUCLEOTIDE SEQUENCE</scope>
    <source>
        <strain evidence="2">Selcuk</strain>
    </source>
</reference>